<dbReference type="SMART" id="SM00698">
    <property type="entry name" value="MORN"/>
    <property type="match status" value="3"/>
</dbReference>
<dbReference type="Pfam" id="PF02493">
    <property type="entry name" value="MORN"/>
    <property type="match status" value="3"/>
</dbReference>
<organism evidence="3 4">
    <name type="scientific">Quercus suber</name>
    <name type="common">Cork oak</name>
    <dbReference type="NCBI Taxonomy" id="58331"/>
    <lineage>
        <taxon>Eukaryota</taxon>
        <taxon>Viridiplantae</taxon>
        <taxon>Streptophyta</taxon>
        <taxon>Embryophyta</taxon>
        <taxon>Tracheophyta</taxon>
        <taxon>Spermatophyta</taxon>
        <taxon>Magnoliopsida</taxon>
        <taxon>eudicotyledons</taxon>
        <taxon>Gunneridae</taxon>
        <taxon>Pentapetalae</taxon>
        <taxon>rosids</taxon>
        <taxon>fabids</taxon>
        <taxon>Fagales</taxon>
        <taxon>Fagaceae</taxon>
        <taxon>Quercus</taxon>
    </lineage>
</organism>
<dbReference type="GO" id="GO:0016020">
    <property type="term" value="C:membrane"/>
    <property type="evidence" value="ECO:0007669"/>
    <property type="project" value="UniProtKB-ARBA"/>
</dbReference>
<proteinExistence type="predicted"/>
<feature type="region of interest" description="Disordered" evidence="2">
    <location>
        <begin position="722"/>
        <end position="817"/>
    </location>
</feature>
<feature type="region of interest" description="Disordered" evidence="2">
    <location>
        <begin position="97"/>
        <end position="174"/>
    </location>
</feature>
<protein>
    <submittedName>
        <fullName evidence="3">Protein tic 100</fullName>
    </submittedName>
</protein>
<sequence length="1387" mass="159452">MRYEDENAKFCSIAITNHDHNRATHVREGKAELETKDYGASQIKSTSIQTPKTEKTKNNKISIWSYPCTAAATICFETISLSQTHFVVLTLTLSASSSSSSMADEDSASPTDSEQQYEQDEEQRQNEEDPDAENPSSDSDSDYSDYSDSDEEETLTYTRPGDEPLDSNNTPEMNIKRFARVLDSKRMKKQQEEEDSNYVYHEDLFDFPKDPENWREEDLQELWADAPLLSTKPGWDPVWADEEDWDIVRDEIEAGRDPPYAPFYIPYRKPYPPIPDNHHDISNPKAVIEELDRIEEFLTWVSYIFADGSSYEGTVWDDLAHGKGVYVAEQGLVRYEGEWLQNNMEGHGVVEVDIPDAEPVPGSKLEAKMRAEGKIINRDYMTPEDREWLEMDIEDSISLADGKWEVPFFENDEWIRQFGRKPEKGRYRYAGQWKHGRMHGCGVYEVNERTIYGRFYFGELLQDSTGCDEDICALHMGIAEVAAAKARMFINKPDGMVREQRGPYSDPQHPYFYEEEDVWMAPGFINQFYEVPDFWKTYVQEVDQEREMWLNSFYKAPLRLPMPSELEYWWSKEEDPEFVLINKEPEPDPEDPSKLIYTEDPVILHTPTGRIINYIEDEKYGIRLFWQPTLKDGEDVDPEKAQFLPLGYDEFFGREVAVKKENIWTRLVLAVENACKPLFDKLEKWTEEKKKASEMKMQLIEKELELVEAELCLEEALEDMDEELKRSEKEEEKKVEMGLQEEEDTSALPNQFETSVVEEEEKKEEEDDEEEEEEEEEDDDDVAPSSFGSVTADQDPTQNDQKGNKPGKSPFSSSSLSFASSSLVSGIPSMLQQSFLSWKKGRSTLKTIPSSCVECPPNLLETVDSVSFPPALSSRGRLRATGQKYGKDQALSRSNGRLSQLRSLSQILSRSSASVKSKRSLMEPCTWSYGWLHKAPESDFESLLSLHTTLQYFEPYRETMCGEPMVRVPRFFCLFSPREGELKRRYCNFSQEDPEFVLINKEPEPDPEDPSKLIYTEDPVILHTPTGRIINYIEDEKYGIRLFWQPTLKDGEDVDPEKAQFLPLGYDEFFGREVAVKKENIWTRLVLAVENACKPLFDKLEKWTEEKKKASEMKMQLIEKELELVEAELCLEEALEDMDEELKRSEKEEEKKVEMGLQEEEDTSALPNQFETSVVEEEEKKEEEDDEEEEEEEEEDDDDVAPSSFGSVTADQDPTQNDQKGNKPGKSPFSSSSLSFASSSLVSGIPSMLQQSFLSWKKGRSTLKTIPSSCVECPPNLLETVDSVSFPPALSSRGRLRATGQKYGKDQALSRSNGRLSQLRSLSQILSRSSASVKSKRNLMEPCTWSYGWLHKAPESDFESLLSLHTTLQYFEPYRETMCGEPLPLPT</sequence>
<reference evidence="3 4" key="1">
    <citation type="journal article" date="2018" name="Sci. Data">
        <title>The draft genome sequence of cork oak.</title>
        <authorList>
            <person name="Ramos A.M."/>
            <person name="Usie A."/>
            <person name="Barbosa P."/>
            <person name="Barros P.M."/>
            <person name="Capote T."/>
            <person name="Chaves I."/>
            <person name="Simoes F."/>
            <person name="Abreu I."/>
            <person name="Carrasquinho I."/>
            <person name="Faro C."/>
            <person name="Guimaraes J.B."/>
            <person name="Mendonca D."/>
            <person name="Nobrega F."/>
            <person name="Rodrigues L."/>
            <person name="Saibo N.J.M."/>
            <person name="Varela M.C."/>
            <person name="Egas C."/>
            <person name="Matos J."/>
            <person name="Miguel C.M."/>
            <person name="Oliveira M.M."/>
            <person name="Ricardo C.P."/>
            <person name="Goncalves S."/>
        </authorList>
    </citation>
    <scope>NUCLEOTIDE SEQUENCE [LARGE SCALE GENOMIC DNA]</scope>
    <source>
        <strain evidence="4">cv. HL8</strain>
    </source>
</reference>
<dbReference type="PANTHER" id="PTHR43215">
    <property type="entry name" value="RADIAL SPOKE HEAD 1 HOMOLOG"/>
    <property type="match status" value="1"/>
</dbReference>
<dbReference type="Proteomes" id="UP000237347">
    <property type="component" value="Unassembled WGS sequence"/>
</dbReference>
<evidence type="ECO:0000313" key="3">
    <source>
        <dbReference type="EMBL" id="KAK7853714.1"/>
    </source>
</evidence>
<evidence type="ECO:0000256" key="2">
    <source>
        <dbReference type="SAM" id="MobiDB-lite"/>
    </source>
</evidence>
<dbReference type="SUPFAM" id="SSF82185">
    <property type="entry name" value="Histone H3 K4-specific methyltransferase SET7/9 N-terminal domain"/>
    <property type="match status" value="1"/>
</dbReference>
<comment type="caution">
    <text evidence="3">The sequence shown here is derived from an EMBL/GenBank/DDBJ whole genome shotgun (WGS) entry which is preliminary data.</text>
</comment>
<feature type="compositionally biased region" description="Acidic residues" evidence="2">
    <location>
        <begin position="756"/>
        <end position="782"/>
    </location>
</feature>
<feature type="compositionally biased region" description="Acidic residues" evidence="2">
    <location>
        <begin position="1174"/>
        <end position="1200"/>
    </location>
</feature>
<dbReference type="PANTHER" id="PTHR43215:SF13">
    <property type="entry name" value="PROTEIN TIC 100"/>
    <property type="match status" value="1"/>
</dbReference>
<dbReference type="EMBL" id="PKMF04000063">
    <property type="protein sequence ID" value="KAK7853714.1"/>
    <property type="molecule type" value="Genomic_DNA"/>
</dbReference>
<keyword evidence="1" id="KW-0677">Repeat</keyword>
<name>A0AAW0LSG7_QUESU</name>
<feature type="compositionally biased region" description="Low complexity" evidence="2">
    <location>
        <begin position="97"/>
        <end position="114"/>
    </location>
</feature>
<feature type="compositionally biased region" description="Polar residues" evidence="2">
    <location>
        <begin position="786"/>
        <end position="801"/>
    </location>
</feature>
<dbReference type="InterPro" id="IPR003409">
    <property type="entry name" value="MORN"/>
</dbReference>
<feature type="region of interest" description="Disordered" evidence="2">
    <location>
        <begin position="871"/>
        <end position="892"/>
    </location>
</feature>
<dbReference type="Gene3D" id="2.20.110.10">
    <property type="entry name" value="Histone H3 K4-specific methyltransferase SET7/9 N-terminal domain"/>
    <property type="match status" value="1"/>
</dbReference>
<feature type="compositionally biased region" description="Basic and acidic residues" evidence="2">
    <location>
        <begin position="1141"/>
        <end position="1154"/>
    </location>
</feature>
<evidence type="ECO:0000256" key="1">
    <source>
        <dbReference type="ARBA" id="ARBA00022737"/>
    </source>
</evidence>
<feature type="compositionally biased region" description="Basic and acidic residues" evidence="2">
    <location>
        <begin position="723"/>
        <end position="736"/>
    </location>
</feature>
<feature type="compositionally biased region" description="Polar residues" evidence="2">
    <location>
        <begin position="1204"/>
        <end position="1219"/>
    </location>
</feature>
<keyword evidence="4" id="KW-1185">Reference proteome</keyword>
<feature type="compositionally biased region" description="Acidic residues" evidence="2">
    <location>
        <begin position="139"/>
        <end position="154"/>
    </location>
</feature>
<gene>
    <name evidence="3" type="primary">TIC100</name>
    <name evidence="3" type="ORF">CFP56_035207</name>
</gene>
<evidence type="ECO:0000313" key="4">
    <source>
        <dbReference type="Proteomes" id="UP000237347"/>
    </source>
</evidence>
<feature type="region of interest" description="Disordered" evidence="2">
    <location>
        <begin position="1140"/>
        <end position="1235"/>
    </location>
</feature>
<accession>A0AAW0LSG7</accession>